<dbReference type="InterPro" id="IPR050364">
    <property type="entry name" value="Cytochrome_P450_fung"/>
</dbReference>
<dbReference type="OrthoDB" id="2789670at2759"/>
<dbReference type="GO" id="GO:0016705">
    <property type="term" value="F:oxidoreductase activity, acting on paired donors, with incorporation or reduction of molecular oxygen"/>
    <property type="evidence" value="ECO:0007669"/>
    <property type="project" value="InterPro"/>
</dbReference>
<dbReference type="PROSITE" id="PS00086">
    <property type="entry name" value="CYTOCHROME_P450"/>
    <property type="match status" value="1"/>
</dbReference>
<accession>A0A164PG66</accession>
<evidence type="ECO:0000256" key="6">
    <source>
        <dbReference type="ARBA" id="ARBA00023002"/>
    </source>
</evidence>
<dbReference type="SUPFAM" id="SSF48264">
    <property type="entry name" value="Cytochrome P450"/>
    <property type="match status" value="1"/>
</dbReference>
<dbReference type="Gene3D" id="1.10.630.10">
    <property type="entry name" value="Cytochrome P450"/>
    <property type="match status" value="1"/>
</dbReference>
<dbReference type="PRINTS" id="PR00463">
    <property type="entry name" value="EP450I"/>
</dbReference>
<organism evidence="12 13">
    <name type="scientific">Sistotremastrum niveocremeum HHB9708</name>
    <dbReference type="NCBI Taxonomy" id="1314777"/>
    <lineage>
        <taxon>Eukaryota</taxon>
        <taxon>Fungi</taxon>
        <taxon>Dikarya</taxon>
        <taxon>Basidiomycota</taxon>
        <taxon>Agaricomycotina</taxon>
        <taxon>Agaricomycetes</taxon>
        <taxon>Sistotremastrales</taxon>
        <taxon>Sistotremastraceae</taxon>
        <taxon>Sertulicium</taxon>
        <taxon>Sertulicium niveocremeum</taxon>
    </lineage>
</organism>
<keyword evidence="13" id="KW-1185">Reference proteome</keyword>
<dbReference type="Proteomes" id="UP000076722">
    <property type="component" value="Unassembled WGS sequence"/>
</dbReference>
<gene>
    <name evidence="12" type="ORF">SISNIDRAFT_530834</name>
</gene>
<keyword evidence="5 9" id="KW-0479">Metal-binding</keyword>
<keyword evidence="11" id="KW-0732">Signal</keyword>
<name>A0A164PG66_9AGAM</name>
<evidence type="ECO:0000313" key="12">
    <source>
        <dbReference type="EMBL" id="KZS88696.1"/>
    </source>
</evidence>
<comment type="cofactor">
    <cofactor evidence="1 9">
        <name>heme</name>
        <dbReference type="ChEBI" id="CHEBI:30413"/>
    </cofactor>
</comment>
<dbReference type="InterPro" id="IPR002401">
    <property type="entry name" value="Cyt_P450_E_grp-I"/>
</dbReference>
<dbReference type="InterPro" id="IPR036396">
    <property type="entry name" value="Cyt_P450_sf"/>
</dbReference>
<dbReference type="Pfam" id="PF00067">
    <property type="entry name" value="p450"/>
    <property type="match status" value="1"/>
</dbReference>
<dbReference type="CDD" id="cd11065">
    <property type="entry name" value="CYP64-like"/>
    <property type="match status" value="1"/>
</dbReference>
<protein>
    <submittedName>
        <fullName evidence="12">Cytochrome P450</fullName>
    </submittedName>
</protein>
<evidence type="ECO:0000256" key="7">
    <source>
        <dbReference type="ARBA" id="ARBA00023004"/>
    </source>
</evidence>
<dbReference type="EMBL" id="KV419434">
    <property type="protein sequence ID" value="KZS88696.1"/>
    <property type="molecule type" value="Genomic_DNA"/>
</dbReference>
<feature type="signal peptide" evidence="11">
    <location>
        <begin position="1"/>
        <end position="18"/>
    </location>
</feature>
<keyword evidence="4 9" id="KW-0349">Heme</keyword>
<keyword evidence="8 10" id="KW-0503">Monooxygenase</keyword>
<dbReference type="PRINTS" id="PR00385">
    <property type="entry name" value="P450"/>
</dbReference>
<dbReference type="PANTHER" id="PTHR46300:SF7">
    <property type="entry name" value="P450, PUTATIVE (EUROFUNG)-RELATED"/>
    <property type="match status" value="1"/>
</dbReference>
<dbReference type="GO" id="GO:0004497">
    <property type="term" value="F:monooxygenase activity"/>
    <property type="evidence" value="ECO:0007669"/>
    <property type="project" value="UniProtKB-KW"/>
</dbReference>
<feature type="chain" id="PRO_5007852251" evidence="11">
    <location>
        <begin position="19"/>
        <end position="534"/>
    </location>
</feature>
<evidence type="ECO:0000256" key="9">
    <source>
        <dbReference type="PIRSR" id="PIRSR602401-1"/>
    </source>
</evidence>
<dbReference type="GO" id="GO:0020037">
    <property type="term" value="F:heme binding"/>
    <property type="evidence" value="ECO:0007669"/>
    <property type="project" value="InterPro"/>
</dbReference>
<keyword evidence="7 9" id="KW-0408">Iron</keyword>
<evidence type="ECO:0000256" key="4">
    <source>
        <dbReference type="ARBA" id="ARBA00022617"/>
    </source>
</evidence>
<reference evidence="12 13" key="1">
    <citation type="journal article" date="2016" name="Mol. Biol. Evol.">
        <title>Comparative Genomics of Early-Diverging Mushroom-Forming Fungi Provides Insights into the Origins of Lignocellulose Decay Capabilities.</title>
        <authorList>
            <person name="Nagy L.G."/>
            <person name="Riley R."/>
            <person name="Tritt A."/>
            <person name="Adam C."/>
            <person name="Daum C."/>
            <person name="Floudas D."/>
            <person name="Sun H."/>
            <person name="Yadav J.S."/>
            <person name="Pangilinan J."/>
            <person name="Larsson K.H."/>
            <person name="Matsuura K."/>
            <person name="Barry K."/>
            <person name="Labutti K."/>
            <person name="Kuo R."/>
            <person name="Ohm R.A."/>
            <person name="Bhattacharya S.S."/>
            <person name="Shirouzu T."/>
            <person name="Yoshinaga Y."/>
            <person name="Martin F.M."/>
            <person name="Grigoriev I.V."/>
            <person name="Hibbett D.S."/>
        </authorList>
    </citation>
    <scope>NUCLEOTIDE SEQUENCE [LARGE SCALE GENOMIC DNA]</scope>
    <source>
        <strain evidence="12 13">HHB9708</strain>
    </source>
</reference>
<evidence type="ECO:0000256" key="3">
    <source>
        <dbReference type="ARBA" id="ARBA00010617"/>
    </source>
</evidence>
<dbReference type="AlphaFoldDB" id="A0A164PG66"/>
<evidence type="ECO:0000256" key="5">
    <source>
        <dbReference type="ARBA" id="ARBA00022723"/>
    </source>
</evidence>
<evidence type="ECO:0000256" key="8">
    <source>
        <dbReference type="ARBA" id="ARBA00023033"/>
    </source>
</evidence>
<evidence type="ECO:0000256" key="10">
    <source>
        <dbReference type="RuleBase" id="RU000461"/>
    </source>
</evidence>
<dbReference type="GO" id="GO:0005506">
    <property type="term" value="F:iron ion binding"/>
    <property type="evidence" value="ECO:0007669"/>
    <property type="project" value="InterPro"/>
</dbReference>
<proteinExistence type="inferred from homology"/>
<evidence type="ECO:0000313" key="13">
    <source>
        <dbReference type="Proteomes" id="UP000076722"/>
    </source>
</evidence>
<evidence type="ECO:0000256" key="2">
    <source>
        <dbReference type="ARBA" id="ARBA00005179"/>
    </source>
</evidence>
<evidence type="ECO:0000256" key="11">
    <source>
        <dbReference type="SAM" id="SignalP"/>
    </source>
</evidence>
<comment type="pathway">
    <text evidence="2">Secondary metabolite biosynthesis.</text>
</comment>
<keyword evidence="6 10" id="KW-0560">Oxidoreductase</keyword>
<sequence length="534" mass="59653">MFALEGLLLGFCLVFIASREPVLSLGKAFLVIKKLRGPLPPGPPPGASLATARKHGSRVWEEYGGWARKSGPVIYATYGKTSLLLLSSAKAANDLLNKRSRIYSDRPSTVMFGELIGHDKTVFRSPTSSPRFKIHRRLMAEVVGGSDEREYVKVMEEKRISFLVSLRDDPNKFITHIKANAAAIILQVVYGYTLTNPSTDPLLRQIQEYVTHLSREGTFGKWLVDSYPFLKYTPEWFPGGSFHTFAREQRKRTEDLVQRPMEWVKTQMRSGISATSFVEEKLTHSGEEQAGRKGENMEEIIGYVAAALYVGGADTTVSALMSFFLLMVQYPSVQSRAQAEIDKCIPSHDRIPTLADPASLVYVEAVIKEVLRFAPIGALGLPHKVTEDDWYDGMFIPKGTPVIGNIWAILQDPDVYNDPITFDPTRHLPQHLTGTPPQPNPADYVFGFGRRICPGNQFALTSLFLSISSILALFDIGPPIDELGNTKELEVEYEGGTVAHPRPFECHITPRKHWMPLLENLSFVKDSICPNDQE</sequence>
<dbReference type="STRING" id="1314777.A0A164PG66"/>
<evidence type="ECO:0000256" key="1">
    <source>
        <dbReference type="ARBA" id="ARBA00001971"/>
    </source>
</evidence>
<dbReference type="InterPro" id="IPR017972">
    <property type="entry name" value="Cyt_P450_CS"/>
</dbReference>
<dbReference type="PANTHER" id="PTHR46300">
    <property type="entry name" value="P450, PUTATIVE (EUROFUNG)-RELATED-RELATED"/>
    <property type="match status" value="1"/>
</dbReference>
<dbReference type="InterPro" id="IPR001128">
    <property type="entry name" value="Cyt_P450"/>
</dbReference>
<feature type="binding site" description="axial binding residue" evidence="9">
    <location>
        <position position="453"/>
    </location>
    <ligand>
        <name>heme</name>
        <dbReference type="ChEBI" id="CHEBI:30413"/>
    </ligand>
    <ligandPart>
        <name>Fe</name>
        <dbReference type="ChEBI" id="CHEBI:18248"/>
    </ligandPart>
</feature>
<comment type="similarity">
    <text evidence="3 10">Belongs to the cytochrome P450 family.</text>
</comment>